<keyword evidence="7" id="KW-0807">Transducer</keyword>
<comment type="caution">
    <text evidence="7">Lacks conserved residue(s) required for the propagation of feature annotation.</text>
</comment>
<evidence type="ECO:0000256" key="2">
    <source>
        <dbReference type="ARBA" id="ARBA00022475"/>
    </source>
</evidence>
<evidence type="ECO:0000313" key="9">
    <source>
        <dbReference type="EMBL" id="CAH0775539.1"/>
    </source>
</evidence>
<dbReference type="AlphaFoldDB" id="A0A9P0C6K4"/>
<sequence>MKDMPAVWTTATLKALPAKTVAKKNKGRNQGSFRSQVKALEFFEFILGHYLSLSEPGSKRLGGKRKYQTSILSGILIVIPALGVLGSPIISLDQSIIYMVVIMLHYLTLKICIGSQERLHKLIDQIELFDKSFADTYAFEYPHGRNVWWGCLWVLLLLTFPIPFMLFFHDEIFSHFEGEPYSWIVEILSMTFHGSTVLQRSLIFVHFISIGRGMKFRFSLIKELLESELNKSEPGSSAANLEWIRTHHARLSVLVDSMNESCCKRLIFPVLSIAVEFLYIFFRYVFRDDFHINPVMLANLLTNLLALKVVASVSEAIALESRMPLYVVRAVLISKLPFLCQAQIMMFQDQILANPVQISAGGFFNLDNKLLTELVLLIVTYCTVILQLVPNDEDDEDEPPKTELSNATSSEVNNTK</sequence>
<feature type="transmembrane region" description="Helical" evidence="7">
    <location>
        <begin position="181"/>
        <end position="208"/>
    </location>
</feature>
<dbReference type="GO" id="GO:0007165">
    <property type="term" value="P:signal transduction"/>
    <property type="evidence" value="ECO:0007669"/>
    <property type="project" value="UniProtKB-KW"/>
</dbReference>
<dbReference type="InterPro" id="IPR013604">
    <property type="entry name" value="7TM_chemorcpt"/>
</dbReference>
<dbReference type="GO" id="GO:0051606">
    <property type="term" value="P:detection of stimulus"/>
    <property type="evidence" value="ECO:0007669"/>
    <property type="project" value="UniProtKB-ARBA"/>
</dbReference>
<evidence type="ECO:0000256" key="3">
    <source>
        <dbReference type="ARBA" id="ARBA00022692"/>
    </source>
</evidence>
<evidence type="ECO:0000256" key="6">
    <source>
        <dbReference type="ARBA" id="ARBA00023170"/>
    </source>
</evidence>
<keyword evidence="5 7" id="KW-0472">Membrane</keyword>
<dbReference type="PANTHER" id="PTHR21421:SF29">
    <property type="entry name" value="GUSTATORY RECEPTOR 5A FOR TREHALOSE-RELATED"/>
    <property type="match status" value="1"/>
</dbReference>
<evidence type="ECO:0000256" key="8">
    <source>
        <dbReference type="SAM" id="MobiDB-lite"/>
    </source>
</evidence>
<keyword evidence="3 7" id="KW-0812">Transmembrane</keyword>
<keyword evidence="4 7" id="KW-1133">Transmembrane helix</keyword>
<accession>A0A9P0C6K4</accession>
<feature type="region of interest" description="Disordered" evidence="8">
    <location>
        <begin position="392"/>
        <end position="416"/>
    </location>
</feature>
<gene>
    <name evidence="9" type="ORF">BEMITA_LOCUS11746</name>
</gene>
<dbReference type="KEGG" id="btab:109043552"/>
<dbReference type="GO" id="GO:0005886">
    <property type="term" value="C:plasma membrane"/>
    <property type="evidence" value="ECO:0007669"/>
    <property type="project" value="UniProtKB-SubCell"/>
</dbReference>
<comment type="subcellular location">
    <subcellularLocation>
        <location evidence="1 7">Cell membrane</location>
        <topology evidence="1 7">Multi-pass membrane protein</topology>
    </subcellularLocation>
</comment>
<evidence type="ECO:0000256" key="1">
    <source>
        <dbReference type="ARBA" id="ARBA00004651"/>
    </source>
</evidence>
<keyword evidence="6 7" id="KW-0675">Receptor</keyword>
<dbReference type="EMBL" id="OU963868">
    <property type="protein sequence ID" value="CAH0775539.1"/>
    <property type="molecule type" value="Genomic_DNA"/>
</dbReference>
<evidence type="ECO:0000256" key="4">
    <source>
        <dbReference type="ARBA" id="ARBA00022989"/>
    </source>
</evidence>
<feature type="transmembrane region" description="Helical" evidence="7">
    <location>
        <begin position="147"/>
        <end position="169"/>
    </location>
</feature>
<evidence type="ECO:0000313" key="10">
    <source>
        <dbReference type="Proteomes" id="UP001152759"/>
    </source>
</evidence>
<feature type="transmembrane region" description="Helical" evidence="7">
    <location>
        <begin position="69"/>
        <end position="90"/>
    </location>
</feature>
<dbReference type="Proteomes" id="UP001152759">
    <property type="component" value="Chromosome 7"/>
</dbReference>
<evidence type="ECO:0000256" key="5">
    <source>
        <dbReference type="ARBA" id="ARBA00023136"/>
    </source>
</evidence>
<feature type="transmembrane region" description="Helical" evidence="7">
    <location>
        <begin position="96"/>
        <end position="113"/>
    </location>
</feature>
<comment type="similarity">
    <text evidence="7">Belongs to the insect chemoreceptor superfamily. Gustatory receptor (GR) family.</text>
</comment>
<keyword evidence="10" id="KW-1185">Reference proteome</keyword>
<proteinExistence type="inferred from homology"/>
<dbReference type="Pfam" id="PF08395">
    <property type="entry name" value="7tm_7"/>
    <property type="match status" value="1"/>
</dbReference>
<comment type="function">
    <text evidence="7">Gustatory receptor which mediates acceptance or avoidance behavior, depending on its substrates.</text>
</comment>
<name>A0A9P0C6K4_BEMTA</name>
<feature type="compositionally biased region" description="Polar residues" evidence="8">
    <location>
        <begin position="403"/>
        <end position="416"/>
    </location>
</feature>
<reference evidence="9" key="1">
    <citation type="submission" date="2021-12" db="EMBL/GenBank/DDBJ databases">
        <authorList>
            <person name="King R."/>
        </authorList>
    </citation>
    <scope>NUCLEOTIDE SEQUENCE</scope>
</reference>
<dbReference type="GO" id="GO:0050909">
    <property type="term" value="P:sensory perception of taste"/>
    <property type="evidence" value="ECO:0007669"/>
    <property type="project" value="InterPro"/>
</dbReference>
<evidence type="ECO:0000256" key="7">
    <source>
        <dbReference type="RuleBase" id="RU363108"/>
    </source>
</evidence>
<dbReference type="PANTHER" id="PTHR21421">
    <property type="entry name" value="GUSTATORY RECEPTOR"/>
    <property type="match status" value="1"/>
</dbReference>
<keyword evidence="2 7" id="KW-1003">Cell membrane</keyword>
<organism evidence="9 10">
    <name type="scientific">Bemisia tabaci</name>
    <name type="common">Sweetpotato whitefly</name>
    <name type="synonym">Aleurodes tabaci</name>
    <dbReference type="NCBI Taxonomy" id="7038"/>
    <lineage>
        <taxon>Eukaryota</taxon>
        <taxon>Metazoa</taxon>
        <taxon>Ecdysozoa</taxon>
        <taxon>Arthropoda</taxon>
        <taxon>Hexapoda</taxon>
        <taxon>Insecta</taxon>
        <taxon>Pterygota</taxon>
        <taxon>Neoptera</taxon>
        <taxon>Paraneoptera</taxon>
        <taxon>Hemiptera</taxon>
        <taxon>Sternorrhyncha</taxon>
        <taxon>Aleyrodoidea</taxon>
        <taxon>Aleyrodidae</taxon>
        <taxon>Aleyrodinae</taxon>
        <taxon>Bemisia</taxon>
    </lineage>
</organism>
<feature type="transmembrane region" description="Helical" evidence="7">
    <location>
        <begin position="266"/>
        <end position="286"/>
    </location>
</feature>
<protein>
    <recommendedName>
        <fullName evidence="7">Gustatory receptor</fullName>
    </recommendedName>
</protein>
<dbReference type="GO" id="GO:0038023">
    <property type="term" value="F:signaling receptor activity"/>
    <property type="evidence" value="ECO:0007669"/>
    <property type="project" value="UniProtKB-ARBA"/>
</dbReference>